<dbReference type="AlphaFoldDB" id="R7UZ24"/>
<dbReference type="EnsemblMetazoa" id="CapteT187224">
    <property type="protein sequence ID" value="CapteP187224"/>
    <property type="gene ID" value="CapteG187224"/>
</dbReference>
<reference evidence="3" key="1">
    <citation type="submission" date="2012-12" db="EMBL/GenBank/DDBJ databases">
        <authorList>
            <person name="Hellsten U."/>
            <person name="Grimwood J."/>
            <person name="Chapman J.A."/>
            <person name="Shapiro H."/>
            <person name="Aerts A."/>
            <person name="Otillar R.P."/>
            <person name="Terry A.Y."/>
            <person name="Boore J.L."/>
            <person name="Simakov O."/>
            <person name="Marletaz F."/>
            <person name="Cho S.-J."/>
            <person name="Edsinger-Gonzales E."/>
            <person name="Havlak P."/>
            <person name="Kuo D.-H."/>
            <person name="Larsson T."/>
            <person name="Lv J."/>
            <person name="Arendt D."/>
            <person name="Savage R."/>
            <person name="Osoegawa K."/>
            <person name="de Jong P."/>
            <person name="Lindberg D.R."/>
            <person name="Seaver E.C."/>
            <person name="Weisblat D.A."/>
            <person name="Putnam N.H."/>
            <person name="Grigoriev I.V."/>
            <person name="Rokhsar D.S."/>
        </authorList>
    </citation>
    <scope>NUCLEOTIDE SEQUENCE</scope>
    <source>
        <strain evidence="3">I ESC-2004</strain>
    </source>
</reference>
<keyword evidence="3" id="KW-1185">Reference proteome</keyword>
<dbReference type="OrthoDB" id="6352234at2759"/>
<dbReference type="GO" id="GO:0005794">
    <property type="term" value="C:Golgi apparatus"/>
    <property type="evidence" value="ECO:0007669"/>
    <property type="project" value="TreeGrafter"/>
</dbReference>
<dbReference type="GO" id="GO:0016197">
    <property type="term" value="P:endosomal transport"/>
    <property type="evidence" value="ECO:0007669"/>
    <property type="project" value="TreeGrafter"/>
</dbReference>
<dbReference type="EMBL" id="KB296650">
    <property type="protein sequence ID" value="ELU11527.1"/>
    <property type="molecule type" value="Genomic_DNA"/>
</dbReference>
<evidence type="ECO:0000313" key="1">
    <source>
        <dbReference type="EMBL" id="ELU11527.1"/>
    </source>
</evidence>
<evidence type="ECO:0000313" key="2">
    <source>
        <dbReference type="EnsemblMetazoa" id="CapteP187224"/>
    </source>
</evidence>
<dbReference type="EMBL" id="AMQN01020067">
    <property type="status" value="NOT_ANNOTATED_CDS"/>
    <property type="molecule type" value="Genomic_DNA"/>
</dbReference>
<organism evidence="1">
    <name type="scientific">Capitella teleta</name>
    <name type="common">Polychaete worm</name>
    <dbReference type="NCBI Taxonomy" id="283909"/>
    <lineage>
        <taxon>Eukaryota</taxon>
        <taxon>Metazoa</taxon>
        <taxon>Spiralia</taxon>
        <taxon>Lophotrochozoa</taxon>
        <taxon>Annelida</taxon>
        <taxon>Polychaeta</taxon>
        <taxon>Sedentaria</taxon>
        <taxon>Scolecida</taxon>
        <taxon>Capitellidae</taxon>
        <taxon>Capitella</taxon>
    </lineage>
</organism>
<feature type="non-terminal residue" evidence="1">
    <location>
        <position position="246"/>
    </location>
</feature>
<proteinExistence type="predicted"/>
<sequence>MAQFTRNCSKLFGIVTLSLFFISAVYYAKAANLLKDALLAKSEIPGNPLSPQGRRIPHDMLPLNPGIAERFAALTKGKREQDDPEVVQFIRDAIIEDRRPFLPKMSYNLYQTPQAVEVEKIFKKKPFRVTEDEGRRNTRNWRGERVQRFEVFVDFRFRLSKLGFMEKGFFVEAGGLDGERSSNTIWFEKNYGWTGFLIEMDPSYYLQLRGKNRQCYTANACISSTNFPAMVPFIEMRRGNTAISSK</sequence>
<reference evidence="1 3" key="2">
    <citation type="journal article" date="2013" name="Nature">
        <title>Insights into bilaterian evolution from three spiralian genomes.</title>
        <authorList>
            <person name="Simakov O."/>
            <person name="Marletaz F."/>
            <person name="Cho S.J."/>
            <person name="Edsinger-Gonzales E."/>
            <person name="Havlak P."/>
            <person name="Hellsten U."/>
            <person name="Kuo D.H."/>
            <person name="Larsson T."/>
            <person name="Lv J."/>
            <person name="Arendt D."/>
            <person name="Savage R."/>
            <person name="Osoegawa K."/>
            <person name="de Jong P."/>
            <person name="Grimwood J."/>
            <person name="Chapman J.A."/>
            <person name="Shapiro H."/>
            <person name="Aerts A."/>
            <person name="Otillar R.P."/>
            <person name="Terry A.Y."/>
            <person name="Boore J.L."/>
            <person name="Grigoriev I.V."/>
            <person name="Lindberg D.R."/>
            <person name="Seaver E.C."/>
            <person name="Weisblat D.A."/>
            <person name="Putnam N.H."/>
            <person name="Rokhsar D.S."/>
        </authorList>
    </citation>
    <scope>NUCLEOTIDE SEQUENCE</scope>
    <source>
        <strain evidence="1 3">I ESC-2004</strain>
    </source>
</reference>
<dbReference type="HOGENOM" id="CLU_062907_0_1_1"/>
<name>R7UZ24_CAPTE</name>
<reference evidence="2" key="3">
    <citation type="submission" date="2015-06" db="UniProtKB">
        <authorList>
            <consortium name="EnsemblMetazoa"/>
        </authorList>
    </citation>
    <scope>IDENTIFICATION</scope>
</reference>
<dbReference type="InterPro" id="IPR053202">
    <property type="entry name" value="EGF_Rcpt_Signaling_Reg"/>
</dbReference>
<dbReference type="GO" id="GO:0005789">
    <property type="term" value="C:endoplasmic reticulum membrane"/>
    <property type="evidence" value="ECO:0007669"/>
    <property type="project" value="TreeGrafter"/>
</dbReference>
<dbReference type="PANTHER" id="PTHR34009">
    <property type="entry name" value="PROTEIN STAR"/>
    <property type="match status" value="1"/>
</dbReference>
<gene>
    <name evidence="1" type="ORF">CAPTEDRAFT_187224</name>
</gene>
<dbReference type="GO" id="GO:0005886">
    <property type="term" value="C:plasma membrane"/>
    <property type="evidence" value="ECO:0007669"/>
    <property type="project" value="TreeGrafter"/>
</dbReference>
<protein>
    <submittedName>
        <fullName evidence="1 2">Uncharacterized protein</fullName>
    </submittedName>
</protein>
<accession>R7UZ24</accession>
<dbReference type="GO" id="GO:0006888">
    <property type="term" value="P:endoplasmic reticulum to Golgi vesicle-mediated transport"/>
    <property type="evidence" value="ECO:0007669"/>
    <property type="project" value="TreeGrafter"/>
</dbReference>
<dbReference type="GO" id="GO:0031902">
    <property type="term" value="C:late endosome membrane"/>
    <property type="evidence" value="ECO:0007669"/>
    <property type="project" value="TreeGrafter"/>
</dbReference>
<dbReference type="PANTHER" id="PTHR34009:SF2">
    <property type="entry name" value="PROTEIN STAR"/>
    <property type="match status" value="1"/>
</dbReference>
<evidence type="ECO:0000313" key="3">
    <source>
        <dbReference type="Proteomes" id="UP000014760"/>
    </source>
</evidence>
<dbReference type="Proteomes" id="UP000014760">
    <property type="component" value="Unassembled WGS sequence"/>
</dbReference>